<dbReference type="GO" id="GO:0006351">
    <property type="term" value="P:DNA-templated transcription"/>
    <property type="evidence" value="ECO:0007669"/>
    <property type="project" value="UniProtKB-UniRule"/>
</dbReference>
<evidence type="ECO:0000256" key="3">
    <source>
        <dbReference type="ARBA" id="ARBA00023242"/>
    </source>
</evidence>
<dbReference type="GO" id="GO:0032502">
    <property type="term" value="P:developmental process"/>
    <property type="evidence" value="ECO:0007669"/>
    <property type="project" value="InterPro"/>
</dbReference>
<dbReference type="GO" id="GO:0005524">
    <property type="term" value="F:ATP binding"/>
    <property type="evidence" value="ECO:0007669"/>
    <property type="project" value="UniProtKB-UniRule"/>
</dbReference>
<dbReference type="InterPro" id="IPR031137">
    <property type="entry name" value="GRF"/>
</dbReference>
<evidence type="ECO:0000256" key="2">
    <source>
        <dbReference type="ARBA" id="ARBA00008122"/>
    </source>
</evidence>
<accession>A0A8T0NDB0</accession>
<dbReference type="InterPro" id="IPR014977">
    <property type="entry name" value="WRC_dom"/>
</dbReference>
<comment type="subcellular location">
    <subcellularLocation>
        <location evidence="1 4 5">Nucleus</location>
    </subcellularLocation>
</comment>
<dbReference type="GO" id="GO:0006355">
    <property type="term" value="P:regulation of DNA-templated transcription"/>
    <property type="evidence" value="ECO:0007669"/>
    <property type="project" value="InterPro"/>
</dbReference>
<proteinExistence type="inferred from homology"/>
<gene>
    <name evidence="8" type="ORF">PVAP13_9KG036634</name>
</gene>
<evidence type="ECO:0000313" key="8">
    <source>
        <dbReference type="EMBL" id="KAG2546179.1"/>
    </source>
</evidence>
<keyword evidence="5" id="KW-0804">Transcription</keyword>
<keyword evidence="5" id="KW-0805">Transcription regulation</keyword>
<organism evidence="8 9">
    <name type="scientific">Panicum virgatum</name>
    <name type="common">Blackwell switchgrass</name>
    <dbReference type="NCBI Taxonomy" id="38727"/>
    <lineage>
        <taxon>Eukaryota</taxon>
        <taxon>Viridiplantae</taxon>
        <taxon>Streptophyta</taxon>
        <taxon>Embryophyta</taxon>
        <taxon>Tracheophyta</taxon>
        <taxon>Spermatophyta</taxon>
        <taxon>Magnoliopsida</taxon>
        <taxon>Liliopsida</taxon>
        <taxon>Poales</taxon>
        <taxon>Poaceae</taxon>
        <taxon>PACMAD clade</taxon>
        <taxon>Panicoideae</taxon>
        <taxon>Panicodae</taxon>
        <taxon>Paniceae</taxon>
        <taxon>Panicinae</taxon>
        <taxon>Panicum</taxon>
        <taxon>Panicum sect. Hiantes</taxon>
    </lineage>
</organism>
<feature type="short sequence motif" description="Bipartite nuclear localization signal" evidence="4">
    <location>
        <begin position="263"/>
        <end position="270"/>
    </location>
</feature>
<protein>
    <recommendedName>
        <fullName evidence="5">Growth-regulating factor</fullName>
    </recommendedName>
</protein>
<feature type="domain" description="QLQ" evidence="6">
    <location>
        <begin position="164"/>
        <end position="199"/>
    </location>
</feature>
<reference evidence="8" key="1">
    <citation type="submission" date="2020-05" db="EMBL/GenBank/DDBJ databases">
        <title>WGS assembly of Panicum virgatum.</title>
        <authorList>
            <person name="Lovell J.T."/>
            <person name="Jenkins J."/>
            <person name="Shu S."/>
            <person name="Juenger T.E."/>
            <person name="Schmutz J."/>
        </authorList>
    </citation>
    <scope>NUCLEOTIDE SEQUENCE</scope>
    <source>
        <strain evidence="8">AP13</strain>
    </source>
</reference>
<dbReference type="Pfam" id="PF08880">
    <property type="entry name" value="QLQ"/>
    <property type="match status" value="1"/>
</dbReference>
<dbReference type="PANTHER" id="PTHR31602">
    <property type="entry name" value="GROWTH-REGULATING FACTOR 5"/>
    <property type="match status" value="1"/>
</dbReference>
<keyword evidence="9" id="KW-1185">Reference proteome</keyword>
<keyword evidence="3 4" id="KW-0539">Nucleus</keyword>
<dbReference type="EMBL" id="CM029053">
    <property type="protein sequence ID" value="KAG2546179.1"/>
    <property type="molecule type" value="Genomic_DNA"/>
</dbReference>
<keyword evidence="5" id="KW-0010">Activator</keyword>
<name>A0A8T0NDB0_PANVG</name>
<feature type="short sequence motif" description="Bipartite nuclear localization signal" evidence="4">
    <location>
        <begin position="235"/>
        <end position="245"/>
    </location>
</feature>
<comment type="function">
    <text evidence="5">Transcription activator.</text>
</comment>
<sequence length="609" mass="63303">MSATSTRAKGAARRASGGGGGAMELGGVVMDAGGGAAELGLLGGGSSRLLKHGRGNAAAGGEEHGWGARAAKQARAAADAAEAAKAAVAPFLLGSCSPSHGGEQMLSFSSAAASSCASTAAVAAAAAADGAMPLYYGTPASCSGLSSVSLCSSMQGAMARVRGPFTPSQWIELEHQALIYKYLAANSPIPPSLLVPIRRSIASSPYPPSYFGTSTLGWGSFQLGYSGNADLEPGRCRRTDGKKWRCSRDAVADQKYCERHMNRGRHRSRKHVEGQPGHAAKAMSAAVAAAAATQPPALAASGAGASAAGLTVSQHQQPVKSYSAGATDPCSLQYNRELVNKQNESDNMQDSDNLSMLTSMSTRNPGSLFPFSKQNNPFEVTSSRLEFGLVSSDSLMSSPHSSLEHVNLLSSQSLNENQSSASLQHFVDWPRTPAQGGLSWADAEDMQAQRSQLSISAPMASSELSSASTSPIHEKLMLSPLKLSREYSPIGLSIAASRDEVSQLEANWATMFRDSSMGGPLGEVLTKNGNGEARNCLRAPLNLLTDCWDSSPGMESSPVGVLQKTTFGSVSSSTGSSPRMENHGAYDGISNLRDDLGSIVVNHPSIRLM</sequence>
<dbReference type="Pfam" id="PF08879">
    <property type="entry name" value="WRC"/>
    <property type="match status" value="1"/>
</dbReference>
<comment type="caution">
    <text evidence="8">The sequence shown here is derived from an EMBL/GenBank/DDBJ whole genome shotgun (WGS) entry which is preliminary data.</text>
</comment>
<dbReference type="Proteomes" id="UP000823388">
    <property type="component" value="Chromosome 9K"/>
</dbReference>
<dbReference type="InterPro" id="IPR014978">
    <property type="entry name" value="Gln-Leu-Gln_QLQ"/>
</dbReference>
<dbReference type="GO" id="GO:0005634">
    <property type="term" value="C:nucleus"/>
    <property type="evidence" value="ECO:0007669"/>
    <property type="project" value="UniProtKB-SubCell"/>
</dbReference>
<evidence type="ECO:0000256" key="4">
    <source>
        <dbReference type="PROSITE-ProRule" id="PRU01002"/>
    </source>
</evidence>
<dbReference type="OrthoDB" id="1927209at2759"/>
<comment type="domain">
    <text evidence="5">The QLQ domain and WRC domain may be involved in protein-protein interaction and DNA-binding, respectively.</text>
</comment>
<dbReference type="SMART" id="SM00951">
    <property type="entry name" value="QLQ"/>
    <property type="match status" value="1"/>
</dbReference>
<dbReference type="AlphaFoldDB" id="A0A8T0NDB0"/>
<feature type="domain" description="WRC" evidence="7">
    <location>
        <begin position="230"/>
        <end position="274"/>
    </location>
</feature>
<dbReference type="PROSITE" id="PS51666">
    <property type="entry name" value="QLQ"/>
    <property type="match status" value="1"/>
</dbReference>
<dbReference type="PANTHER" id="PTHR31602:SF42">
    <property type="entry name" value="GROWTH-REGULATING FACTOR 2"/>
    <property type="match status" value="1"/>
</dbReference>
<comment type="similarity">
    <text evidence="2 5">Belongs to the GRF family.</text>
</comment>
<evidence type="ECO:0000256" key="5">
    <source>
        <dbReference type="RuleBase" id="RU367127"/>
    </source>
</evidence>
<evidence type="ECO:0000256" key="1">
    <source>
        <dbReference type="ARBA" id="ARBA00004123"/>
    </source>
</evidence>
<dbReference type="PROSITE" id="PS51667">
    <property type="entry name" value="WRC"/>
    <property type="match status" value="1"/>
</dbReference>
<evidence type="ECO:0000259" key="7">
    <source>
        <dbReference type="PROSITE" id="PS51667"/>
    </source>
</evidence>
<evidence type="ECO:0000313" key="9">
    <source>
        <dbReference type="Proteomes" id="UP000823388"/>
    </source>
</evidence>
<evidence type="ECO:0000259" key="6">
    <source>
        <dbReference type="PROSITE" id="PS51666"/>
    </source>
</evidence>